<dbReference type="SMART" id="SM00320">
    <property type="entry name" value="WD40"/>
    <property type="match status" value="5"/>
</dbReference>
<accession>A0A0N4UWM7</accession>
<dbReference type="InterPro" id="IPR045161">
    <property type="entry name" value="Utp18"/>
</dbReference>
<keyword evidence="4" id="KW-0677">Repeat</keyword>
<reference evidence="8" key="1">
    <citation type="submission" date="2017-02" db="UniProtKB">
        <authorList>
            <consortium name="WormBaseParasite"/>
        </authorList>
    </citation>
    <scope>IDENTIFICATION</scope>
</reference>
<evidence type="ECO:0000256" key="7">
    <source>
        <dbReference type="SAM" id="MobiDB-lite"/>
    </source>
</evidence>
<protein>
    <submittedName>
        <fullName evidence="8">WD_REPEATS_REGION domain-containing protein</fullName>
    </submittedName>
</protein>
<dbReference type="AlphaFoldDB" id="A0A0N4UWM7"/>
<dbReference type="GO" id="GO:0034388">
    <property type="term" value="C:Pwp2p-containing subcomplex of 90S preribosome"/>
    <property type="evidence" value="ECO:0007669"/>
    <property type="project" value="TreeGrafter"/>
</dbReference>
<name>A0A0N4UWM7_ENTVE</name>
<evidence type="ECO:0000256" key="4">
    <source>
        <dbReference type="ARBA" id="ARBA00022737"/>
    </source>
</evidence>
<dbReference type="Gene3D" id="2.130.10.10">
    <property type="entry name" value="YVTN repeat-like/Quinoprotein amine dehydrogenase"/>
    <property type="match status" value="1"/>
</dbReference>
<evidence type="ECO:0000256" key="5">
    <source>
        <dbReference type="ARBA" id="ARBA00023242"/>
    </source>
</evidence>
<comment type="subcellular location">
    <subcellularLocation>
        <location evidence="1">Nucleus</location>
        <location evidence="1">Nucleolus</location>
    </subcellularLocation>
</comment>
<feature type="compositionally biased region" description="Low complexity" evidence="7">
    <location>
        <begin position="89"/>
        <end position="100"/>
    </location>
</feature>
<evidence type="ECO:0000256" key="3">
    <source>
        <dbReference type="ARBA" id="ARBA00022574"/>
    </source>
</evidence>
<dbReference type="InterPro" id="IPR015943">
    <property type="entry name" value="WD40/YVTN_repeat-like_dom_sf"/>
</dbReference>
<dbReference type="GO" id="GO:0032040">
    <property type="term" value="C:small-subunit processome"/>
    <property type="evidence" value="ECO:0007669"/>
    <property type="project" value="TreeGrafter"/>
</dbReference>
<dbReference type="WBParaSite" id="EVEC_0000190201-mRNA-1">
    <property type="protein sequence ID" value="EVEC_0000190201-mRNA-1"/>
    <property type="gene ID" value="EVEC_0000190201"/>
</dbReference>
<evidence type="ECO:0000256" key="1">
    <source>
        <dbReference type="ARBA" id="ARBA00004604"/>
    </source>
</evidence>
<evidence type="ECO:0000313" key="8">
    <source>
        <dbReference type="WBParaSite" id="EVEC_0000190201-mRNA-1"/>
    </source>
</evidence>
<keyword evidence="3" id="KW-0853">WD repeat</keyword>
<dbReference type="GO" id="GO:0006364">
    <property type="term" value="P:rRNA processing"/>
    <property type="evidence" value="ECO:0007669"/>
    <property type="project" value="UniProtKB-KW"/>
</dbReference>
<keyword evidence="5" id="KW-0539">Nucleus</keyword>
<dbReference type="PANTHER" id="PTHR18359:SF0">
    <property type="entry name" value="U3 SMALL NUCLEOLAR RNA-ASSOCIATED PROTEIN 18 HOMOLOG"/>
    <property type="match status" value="1"/>
</dbReference>
<sequence length="566" mass="61815">LSISAVSDHGEQCHSSENNLTHHAEVLGFCEVVELALRGGNEGAIKGVLIISRRSKMSAVQPLKGKRKLIDDVMEKELTKKLFGNTEPSSESEGSFSESGSESDGDISESGEKLDESPQGLKPVWNDEDDKELLVNLPAGRKWNFLRRATDLESEKITAKEYEGRLREEFDRTQGKARSSLKWATIKESADNDAGAGSDDSDFDGTQEAVNEIAASAGRYVTKSDFLPKKIINFKRMNDITRGHRAERKPLTAVQFHPSKPVLMTAGESGVVNLFEVGLPASEESFIQSTQFENFPITTARLSSDGTKVIAGSKKRKHLFSYDLLEGKVIQLRVPKEVTNMNPASFALSPDGKYIAIVTQAEINVLSLATMELIAVFLASSGVKALQFCSLSNTLYALTGQSPLVSSFIGILETSEVQCWEIRSSSLVKSFRDDGGVRGSTFQISENSQFLACGSNTGIVNLYQMKDIQSSASPEPVKAFDQLTTQIDDVVFSKDSQILLISSSIKRNAVRLVHTRSRTVFDNFPCRTGSVGNVNVSDFSPNGGYLAIGDLDGIVSLFRLCHFGSY</sequence>
<dbReference type="PANTHER" id="PTHR18359">
    <property type="entry name" value="WD-REPEAT PROTEIN-RELATED"/>
    <property type="match status" value="1"/>
</dbReference>
<feature type="region of interest" description="Disordered" evidence="7">
    <location>
        <begin position="81"/>
        <end position="127"/>
    </location>
</feature>
<proteinExistence type="inferred from homology"/>
<evidence type="ECO:0000256" key="6">
    <source>
        <dbReference type="ARBA" id="ARBA00025767"/>
    </source>
</evidence>
<keyword evidence="2" id="KW-0698">rRNA processing</keyword>
<dbReference type="InterPro" id="IPR001680">
    <property type="entry name" value="WD40_rpt"/>
</dbReference>
<dbReference type="SUPFAM" id="SSF50978">
    <property type="entry name" value="WD40 repeat-like"/>
    <property type="match status" value="1"/>
</dbReference>
<organism evidence="8">
    <name type="scientific">Enterobius vermicularis</name>
    <name type="common">Human pinworm</name>
    <dbReference type="NCBI Taxonomy" id="51028"/>
    <lineage>
        <taxon>Eukaryota</taxon>
        <taxon>Metazoa</taxon>
        <taxon>Ecdysozoa</taxon>
        <taxon>Nematoda</taxon>
        <taxon>Chromadorea</taxon>
        <taxon>Rhabditida</taxon>
        <taxon>Spirurina</taxon>
        <taxon>Oxyuridomorpha</taxon>
        <taxon>Oxyuroidea</taxon>
        <taxon>Oxyuridae</taxon>
        <taxon>Enterobius</taxon>
    </lineage>
</organism>
<comment type="similarity">
    <text evidence="6">Belongs to the WD repeat UTP18 family.</text>
</comment>
<evidence type="ECO:0000256" key="2">
    <source>
        <dbReference type="ARBA" id="ARBA00022552"/>
    </source>
</evidence>
<dbReference type="InterPro" id="IPR036322">
    <property type="entry name" value="WD40_repeat_dom_sf"/>
</dbReference>